<proteinExistence type="predicted"/>
<keyword evidence="3" id="KW-1185">Reference proteome</keyword>
<protein>
    <recommendedName>
        <fullName evidence="1">HTH cro/C1-type domain-containing protein</fullName>
    </recommendedName>
</protein>
<dbReference type="Gene3D" id="1.10.260.40">
    <property type="entry name" value="lambda repressor-like DNA-binding domains"/>
    <property type="match status" value="1"/>
</dbReference>
<dbReference type="SUPFAM" id="SSF47413">
    <property type="entry name" value="lambda repressor-like DNA-binding domains"/>
    <property type="match status" value="1"/>
</dbReference>
<dbReference type="PROSITE" id="PS50943">
    <property type="entry name" value="HTH_CROC1"/>
    <property type="match status" value="1"/>
</dbReference>
<sequence>MADYAAFKANRNTKTASLLQVDWKRFGGDIRTERSKRHLSMREFEALTGVSFGTISRIENHSPCSTEVFLTLVLLMNRNPMLYTKPRSENLERWEPASAVG</sequence>
<dbReference type="CDD" id="cd00093">
    <property type="entry name" value="HTH_XRE"/>
    <property type="match status" value="1"/>
</dbReference>
<comment type="caution">
    <text evidence="2">The sequence shown here is derived from an EMBL/GenBank/DDBJ whole genome shotgun (WGS) entry which is preliminary data.</text>
</comment>
<evidence type="ECO:0000313" key="3">
    <source>
        <dbReference type="Proteomes" id="UP001156882"/>
    </source>
</evidence>
<reference evidence="3" key="1">
    <citation type="journal article" date="2019" name="Int. J. Syst. Evol. Microbiol.">
        <title>The Global Catalogue of Microorganisms (GCM) 10K type strain sequencing project: providing services to taxonomists for standard genome sequencing and annotation.</title>
        <authorList>
            <consortium name="The Broad Institute Genomics Platform"/>
            <consortium name="The Broad Institute Genome Sequencing Center for Infectious Disease"/>
            <person name="Wu L."/>
            <person name="Ma J."/>
        </authorList>
    </citation>
    <scope>NUCLEOTIDE SEQUENCE [LARGE SCALE GENOMIC DNA]</scope>
    <source>
        <strain evidence="3">NBRC 101365</strain>
    </source>
</reference>
<gene>
    <name evidence="2" type="ORF">GCM10007874_17210</name>
</gene>
<feature type="domain" description="HTH cro/C1-type" evidence="1">
    <location>
        <begin position="30"/>
        <end position="60"/>
    </location>
</feature>
<organism evidence="2 3">
    <name type="scientific">Labrys miyagiensis</name>
    <dbReference type="NCBI Taxonomy" id="346912"/>
    <lineage>
        <taxon>Bacteria</taxon>
        <taxon>Pseudomonadati</taxon>
        <taxon>Pseudomonadota</taxon>
        <taxon>Alphaproteobacteria</taxon>
        <taxon>Hyphomicrobiales</taxon>
        <taxon>Xanthobacteraceae</taxon>
        <taxon>Labrys</taxon>
    </lineage>
</organism>
<dbReference type="EMBL" id="BSPC01000015">
    <property type="protein sequence ID" value="GLS18704.1"/>
    <property type="molecule type" value="Genomic_DNA"/>
</dbReference>
<dbReference type="Proteomes" id="UP001156882">
    <property type="component" value="Unassembled WGS sequence"/>
</dbReference>
<name>A0ABQ6CJ08_9HYPH</name>
<dbReference type="InterPro" id="IPR001387">
    <property type="entry name" value="Cro/C1-type_HTH"/>
</dbReference>
<evidence type="ECO:0000259" key="1">
    <source>
        <dbReference type="PROSITE" id="PS50943"/>
    </source>
</evidence>
<dbReference type="RefSeq" id="WP_284311578.1">
    <property type="nucleotide sequence ID" value="NZ_BSPC01000015.1"/>
</dbReference>
<accession>A0ABQ6CJ08</accession>
<evidence type="ECO:0000313" key="2">
    <source>
        <dbReference type="EMBL" id="GLS18704.1"/>
    </source>
</evidence>
<dbReference type="InterPro" id="IPR010982">
    <property type="entry name" value="Lambda_DNA-bd_dom_sf"/>
</dbReference>